<proteinExistence type="predicted"/>
<dbReference type="PROSITE" id="PS50016">
    <property type="entry name" value="ZF_PHD_2"/>
    <property type="match status" value="1"/>
</dbReference>
<dbReference type="GO" id="GO:0008270">
    <property type="term" value="F:zinc ion binding"/>
    <property type="evidence" value="ECO:0007669"/>
    <property type="project" value="UniProtKB-KW"/>
</dbReference>
<evidence type="ECO:0000256" key="5">
    <source>
        <dbReference type="SAM" id="MobiDB-lite"/>
    </source>
</evidence>
<feature type="domain" description="PHD-type" evidence="6">
    <location>
        <begin position="1"/>
        <end position="56"/>
    </location>
</feature>
<keyword evidence="2 4" id="KW-0863">Zinc-finger</keyword>
<dbReference type="Pfam" id="PF00628">
    <property type="entry name" value="PHD"/>
    <property type="match status" value="1"/>
</dbReference>
<keyword evidence="3" id="KW-0862">Zinc</keyword>
<dbReference type="AlphaFoldDB" id="A0ABD0T776"/>
<dbReference type="SMART" id="SM00249">
    <property type="entry name" value="PHD"/>
    <property type="match status" value="1"/>
</dbReference>
<dbReference type="Proteomes" id="UP001549921">
    <property type="component" value="Unassembled WGS sequence"/>
</dbReference>
<evidence type="ECO:0000256" key="3">
    <source>
        <dbReference type="ARBA" id="ARBA00022833"/>
    </source>
</evidence>
<evidence type="ECO:0000259" key="6">
    <source>
        <dbReference type="PROSITE" id="PS50016"/>
    </source>
</evidence>
<protein>
    <recommendedName>
        <fullName evidence="6">PHD-type domain-containing protein</fullName>
    </recommendedName>
</protein>
<dbReference type="SUPFAM" id="SSF57903">
    <property type="entry name" value="FYVE/PHD zinc finger"/>
    <property type="match status" value="1"/>
</dbReference>
<dbReference type="Pfam" id="PF25298">
    <property type="entry name" value="Baculo_FP_2nd"/>
    <property type="match status" value="1"/>
</dbReference>
<dbReference type="PROSITE" id="PS01359">
    <property type="entry name" value="ZF_PHD_1"/>
    <property type="match status" value="1"/>
</dbReference>
<evidence type="ECO:0000256" key="2">
    <source>
        <dbReference type="ARBA" id="ARBA00022771"/>
    </source>
</evidence>
<dbReference type="InterPro" id="IPR001965">
    <property type="entry name" value="Znf_PHD"/>
</dbReference>
<evidence type="ECO:0000313" key="7">
    <source>
        <dbReference type="EMBL" id="KAL0839216.1"/>
    </source>
</evidence>
<evidence type="ECO:0000256" key="1">
    <source>
        <dbReference type="ARBA" id="ARBA00022723"/>
    </source>
</evidence>
<sequence>MNCNVCRTLLEPNSFLHCRLCKYDYHYKCLNIKSSQFAALSEEFLLSWVCPACTNVTRRNKSNCNTPVRQQPSTDPEQSLNMSCEDQDPNTTKSFQSQTDLQLSHPSRSSDPSVTMEKISQMMDEKLNVTFSYYMASFRAALNSDIEKMVKNQVKEVIKELKNDFTVTTDFLSSEQKDLQAKIDSQNAIIRDLEKENLCSMDNLSRSLNIEIQAVPENKNENVGILFQKLCEVIGVKIDDSSVRACRRVAKMNNGSSRPRNILVTLASPRQRDLIISSVHRFNKKHSDAMLNSSHLGLPSTSACRIYVAEHLSPELKMLHAETRKIAVSNNFEYVWVRYGKIYVRKDDSSSAINIKNQDSLKKLCQK</sequence>
<dbReference type="InterPro" id="IPR057251">
    <property type="entry name" value="FP_C"/>
</dbReference>
<accession>A0ABD0T776</accession>
<feature type="region of interest" description="Disordered" evidence="5">
    <location>
        <begin position="63"/>
        <end position="113"/>
    </location>
</feature>
<dbReference type="InterPro" id="IPR011011">
    <property type="entry name" value="Znf_FYVE_PHD"/>
</dbReference>
<dbReference type="InterPro" id="IPR019786">
    <property type="entry name" value="Zinc_finger_PHD-type_CS"/>
</dbReference>
<evidence type="ECO:0000313" key="8">
    <source>
        <dbReference type="Proteomes" id="UP001549921"/>
    </source>
</evidence>
<reference evidence="7 8" key="1">
    <citation type="submission" date="2024-06" db="EMBL/GenBank/DDBJ databases">
        <title>A chromosome-level genome assembly of beet webworm, Loxostege sticticalis.</title>
        <authorList>
            <person name="Zhang Y."/>
        </authorList>
    </citation>
    <scope>NUCLEOTIDE SEQUENCE [LARGE SCALE GENOMIC DNA]</scope>
    <source>
        <strain evidence="7">AQ028</strain>
        <tissue evidence="7">Male pupae</tissue>
    </source>
</reference>
<organism evidence="7 8">
    <name type="scientific">Loxostege sticticalis</name>
    <name type="common">Beet webworm moth</name>
    <dbReference type="NCBI Taxonomy" id="481309"/>
    <lineage>
        <taxon>Eukaryota</taxon>
        <taxon>Metazoa</taxon>
        <taxon>Ecdysozoa</taxon>
        <taxon>Arthropoda</taxon>
        <taxon>Hexapoda</taxon>
        <taxon>Insecta</taxon>
        <taxon>Pterygota</taxon>
        <taxon>Neoptera</taxon>
        <taxon>Endopterygota</taxon>
        <taxon>Lepidoptera</taxon>
        <taxon>Glossata</taxon>
        <taxon>Ditrysia</taxon>
        <taxon>Pyraloidea</taxon>
        <taxon>Crambidae</taxon>
        <taxon>Pyraustinae</taxon>
        <taxon>Loxostege</taxon>
    </lineage>
</organism>
<dbReference type="EMBL" id="JBEDNZ010000008">
    <property type="protein sequence ID" value="KAL0839216.1"/>
    <property type="molecule type" value="Genomic_DNA"/>
</dbReference>
<dbReference type="Gene3D" id="3.30.40.10">
    <property type="entry name" value="Zinc/RING finger domain, C3HC4 (zinc finger)"/>
    <property type="match status" value="1"/>
</dbReference>
<comment type="caution">
    <text evidence="7">The sequence shown here is derived from an EMBL/GenBank/DDBJ whole genome shotgun (WGS) entry which is preliminary data.</text>
</comment>
<dbReference type="InterPro" id="IPR019787">
    <property type="entry name" value="Znf_PHD-finger"/>
</dbReference>
<dbReference type="InterPro" id="IPR013083">
    <property type="entry name" value="Znf_RING/FYVE/PHD"/>
</dbReference>
<evidence type="ECO:0000256" key="4">
    <source>
        <dbReference type="PROSITE-ProRule" id="PRU00146"/>
    </source>
</evidence>
<keyword evidence="1" id="KW-0479">Metal-binding</keyword>
<gene>
    <name evidence="7" type="ORF">ABMA28_015988</name>
</gene>
<name>A0ABD0T776_LOXSC</name>